<dbReference type="Proteomes" id="UP000064967">
    <property type="component" value="Chromosome"/>
</dbReference>
<dbReference type="KEGG" id="llu:AKJ09_06198"/>
<evidence type="ECO:0000313" key="1">
    <source>
        <dbReference type="EMBL" id="AKU99534.1"/>
    </source>
</evidence>
<gene>
    <name evidence="1" type="ORF">AKJ09_06198</name>
</gene>
<reference evidence="1 2" key="1">
    <citation type="submission" date="2015-08" db="EMBL/GenBank/DDBJ databases">
        <authorList>
            <person name="Babu N.S."/>
            <person name="Beckwith C.J."/>
            <person name="Beseler K.G."/>
            <person name="Brison A."/>
            <person name="Carone J.V."/>
            <person name="Caskin T.P."/>
            <person name="Diamond M."/>
            <person name="Durham M.E."/>
            <person name="Foxe J.M."/>
            <person name="Go M."/>
            <person name="Henderson B.A."/>
            <person name="Jones I.B."/>
            <person name="McGettigan J.A."/>
            <person name="Micheletti S.J."/>
            <person name="Nasrallah M.E."/>
            <person name="Ortiz D."/>
            <person name="Piller C.R."/>
            <person name="Privatt S.R."/>
            <person name="Schneider S.L."/>
            <person name="Sharp S."/>
            <person name="Smith T.C."/>
            <person name="Stanton J.D."/>
            <person name="Ullery H.E."/>
            <person name="Wilson R.J."/>
            <person name="Serrano M.G."/>
            <person name="Buck G."/>
            <person name="Lee V."/>
            <person name="Wang Y."/>
            <person name="Carvalho R."/>
            <person name="Voegtly L."/>
            <person name="Shi R."/>
            <person name="Duckworth R."/>
            <person name="Johnson A."/>
            <person name="Loviza R."/>
            <person name="Walstead R."/>
            <person name="Shah Z."/>
            <person name="Kiflezghi M."/>
            <person name="Wade K."/>
            <person name="Ball S.L."/>
            <person name="Bradley K.W."/>
            <person name="Asai D.J."/>
            <person name="Bowman C.A."/>
            <person name="Russell D.A."/>
            <person name="Pope W.H."/>
            <person name="Jacobs-Sera D."/>
            <person name="Hendrix R.W."/>
            <person name="Hatfull G.F."/>
        </authorList>
    </citation>
    <scope>NUCLEOTIDE SEQUENCE [LARGE SCALE GENOMIC DNA]</scope>
    <source>
        <strain evidence="1 2">DSM 27648</strain>
    </source>
</reference>
<accession>A0A0K1Q2C2</accession>
<protein>
    <submittedName>
        <fullName evidence="1">Uncharacterized protein</fullName>
    </submittedName>
</protein>
<proteinExistence type="predicted"/>
<dbReference type="STRING" id="1391654.AKJ09_06198"/>
<name>A0A0K1Q2C2_9BACT</name>
<dbReference type="AlphaFoldDB" id="A0A0K1Q2C2"/>
<organism evidence="1 2">
    <name type="scientific">Labilithrix luteola</name>
    <dbReference type="NCBI Taxonomy" id="1391654"/>
    <lineage>
        <taxon>Bacteria</taxon>
        <taxon>Pseudomonadati</taxon>
        <taxon>Myxococcota</taxon>
        <taxon>Polyangia</taxon>
        <taxon>Polyangiales</taxon>
        <taxon>Labilitrichaceae</taxon>
        <taxon>Labilithrix</taxon>
    </lineage>
</organism>
<dbReference type="EMBL" id="CP012333">
    <property type="protein sequence ID" value="AKU99534.1"/>
    <property type="molecule type" value="Genomic_DNA"/>
</dbReference>
<evidence type="ECO:0000313" key="2">
    <source>
        <dbReference type="Proteomes" id="UP000064967"/>
    </source>
</evidence>
<keyword evidence="2" id="KW-1185">Reference proteome</keyword>
<sequence>MVEYALLIIAIMVLAAAAYRSLGKSVRKNGDKATEELMKQ</sequence>